<feature type="transmembrane region" description="Helical" evidence="7">
    <location>
        <begin position="189"/>
        <end position="209"/>
    </location>
</feature>
<feature type="transmembrane region" description="Helical" evidence="7">
    <location>
        <begin position="98"/>
        <end position="119"/>
    </location>
</feature>
<dbReference type="PANTHER" id="PTHR23504">
    <property type="entry name" value="MAJOR FACILITATOR SUPERFAMILY DOMAIN-CONTAINING PROTEIN 10"/>
    <property type="match status" value="1"/>
</dbReference>
<dbReference type="SUPFAM" id="SSF103473">
    <property type="entry name" value="MFS general substrate transporter"/>
    <property type="match status" value="1"/>
</dbReference>
<keyword evidence="3" id="KW-0813">Transport</keyword>
<dbReference type="PROSITE" id="PS50850">
    <property type="entry name" value="MFS"/>
    <property type="match status" value="1"/>
</dbReference>
<dbReference type="Proteomes" id="UP000220527">
    <property type="component" value="Unassembled WGS sequence"/>
</dbReference>
<feature type="transmembrane region" description="Helical" evidence="7">
    <location>
        <begin position="158"/>
        <end position="183"/>
    </location>
</feature>
<dbReference type="InterPro" id="IPR001958">
    <property type="entry name" value="Tet-R_TetA/multi-R_MdtG-like"/>
</dbReference>
<evidence type="ECO:0000256" key="3">
    <source>
        <dbReference type="ARBA" id="ARBA00022448"/>
    </source>
</evidence>
<protein>
    <recommendedName>
        <fullName evidence="8">Major facilitator superfamily (MFS) profile domain-containing protein</fullName>
    </recommendedName>
</protein>
<evidence type="ECO:0000256" key="2">
    <source>
        <dbReference type="ARBA" id="ARBA00007520"/>
    </source>
</evidence>
<feature type="transmembrane region" description="Helical" evidence="7">
    <location>
        <begin position="305"/>
        <end position="324"/>
    </location>
</feature>
<feature type="domain" description="Major facilitator superfamily (MFS) profile" evidence="8">
    <location>
        <begin position="32"/>
        <end position="423"/>
    </location>
</feature>
<keyword evidence="6 7" id="KW-0472">Membrane</keyword>
<keyword evidence="5 7" id="KW-1133">Transmembrane helix</keyword>
<dbReference type="EMBL" id="NQWI01000009">
    <property type="protein sequence ID" value="PDW04447.1"/>
    <property type="molecule type" value="Genomic_DNA"/>
</dbReference>
<dbReference type="GO" id="GO:0022857">
    <property type="term" value="F:transmembrane transporter activity"/>
    <property type="evidence" value="ECO:0007669"/>
    <property type="project" value="InterPro"/>
</dbReference>
<feature type="transmembrane region" description="Helical" evidence="7">
    <location>
        <begin position="230"/>
        <end position="256"/>
    </location>
</feature>
<feature type="transmembrane region" description="Helical" evidence="7">
    <location>
        <begin position="276"/>
        <end position="298"/>
    </location>
</feature>
<dbReference type="PANTHER" id="PTHR23504:SF15">
    <property type="entry name" value="MAJOR FACILITATOR SUPERFAMILY (MFS) PROFILE DOMAIN-CONTAINING PROTEIN"/>
    <property type="match status" value="1"/>
</dbReference>
<dbReference type="InterPro" id="IPR036259">
    <property type="entry name" value="MFS_trans_sf"/>
</dbReference>
<comment type="similarity">
    <text evidence="2">Belongs to the major facilitator superfamily. TCR/Tet family.</text>
</comment>
<accession>A0A2A6RN39</accession>
<dbReference type="InterPro" id="IPR011701">
    <property type="entry name" value="MFS"/>
</dbReference>
<feature type="transmembrane region" description="Helical" evidence="7">
    <location>
        <begin position="365"/>
        <end position="387"/>
    </location>
</feature>
<dbReference type="InterPro" id="IPR005829">
    <property type="entry name" value="Sugar_transporter_CS"/>
</dbReference>
<reference evidence="10" key="1">
    <citation type="submission" date="2017-08" db="EMBL/GenBank/DDBJ databases">
        <authorList>
            <person name="Grouzdev D.S."/>
            <person name="Gaisin V.A."/>
            <person name="Rysina M.S."/>
            <person name="Gorlenko V.M."/>
        </authorList>
    </citation>
    <scope>NUCLEOTIDE SEQUENCE [LARGE SCALE GENOMIC DNA]</scope>
    <source>
        <strain evidence="10">Kir15-3F</strain>
    </source>
</reference>
<gene>
    <name evidence="9" type="ORF">CJ255_03435</name>
</gene>
<evidence type="ECO:0000256" key="5">
    <source>
        <dbReference type="ARBA" id="ARBA00022989"/>
    </source>
</evidence>
<feature type="transmembrane region" description="Helical" evidence="7">
    <location>
        <begin position="330"/>
        <end position="353"/>
    </location>
</feature>
<proteinExistence type="inferred from homology"/>
<feature type="transmembrane region" description="Helical" evidence="7">
    <location>
        <begin position="399"/>
        <end position="418"/>
    </location>
</feature>
<dbReference type="Pfam" id="PF07690">
    <property type="entry name" value="MFS_1"/>
    <property type="match status" value="1"/>
</dbReference>
<feature type="transmembrane region" description="Helical" evidence="7">
    <location>
        <begin position="64"/>
        <end position="86"/>
    </location>
</feature>
<evidence type="ECO:0000256" key="4">
    <source>
        <dbReference type="ARBA" id="ARBA00022692"/>
    </source>
</evidence>
<feature type="transmembrane region" description="Helical" evidence="7">
    <location>
        <begin position="33"/>
        <end position="58"/>
    </location>
</feature>
<evidence type="ECO:0000313" key="9">
    <source>
        <dbReference type="EMBL" id="PDW04447.1"/>
    </source>
</evidence>
<dbReference type="InterPro" id="IPR020846">
    <property type="entry name" value="MFS_dom"/>
</dbReference>
<dbReference type="AlphaFoldDB" id="A0A2A6RN39"/>
<dbReference type="OrthoDB" id="9793283at2"/>
<evidence type="ECO:0000313" key="10">
    <source>
        <dbReference type="Proteomes" id="UP000220527"/>
    </source>
</evidence>
<comment type="caution">
    <text evidence="9">The sequence shown here is derived from an EMBL/GenBank/DDBJ whole genome shotgun (WGS) entry which is preliminary data.</text>
</comment>
<dbReference type="Gene3D" id="1.20.1250.20">
    <property type="entry name" value="MFS general substrate transporter like domains"/>
    <property type="match status" value="1"/>
</dbReference>
<keyword evidence="10" id="KW-1185">Reference proteome</keyword>
<name>A0A2A6RN39_9CHLR</name>
<evidence type="ECO:0000256" key="6">
    <source>
        <dbReference type="ARBA" id="ARBA00023136"/>
    </source>
</evidence>
<evidence type="ECO:0000259" key="8">
    <source>
        <dbReference type="PROSITE" id="PS50850"/>
    </source>
</evidence>
<evidence type="ECO:0000256" key="1">
    <source>
        <dbReference type="ARBA" id="ARBA00004651"/>
    </source>
</evidence>
<comment type="subcellular location">
    <subcellularLocation>
        <location evidence="1">Cell membrane</location>
        <topology evidence="1">Multi-pass membrane protein</topology>
    </subcellularLocation>
</comment>
<dbReference type="PRINTS" id="PR01035">
    <property type="entry name" value="TCRTETA"/>
</dbReference>
<dbReference type="GO" id="GO:0005886">
    <property type="term" value="C:plasma membrane"/>
    <property type="evidence" value="ECO:0007669"/>
    <property type="project" value="UniProtKB-SubCell"/>
</dbReference>
<feature type="transmembrane region" description="Helical" evidence="7">
    <location>
        <begin position="125"/>
        <end position="146"/>
    </location>
</feature>
<sequence length="433" mass="45048">MRLERQTCRAAIYISPGKAITSMSAPLRRSSPLLIVFLCVLIDMLGYSMIVPLLPFIVHEQSESALMVGMLSALYALMQLLAAPVLGALSDRIGRRPVLIGSLLASSGAYALLGIAGMVGSLPLIGLAVAWGGAAGASIPTVQAYISDRCKPCERTRSLGLVGAAFGIGLMVGPAAGGLLSVYGLNVPALAAGLLALLNTLFALFMLPESLPLERRMRRSLSPLSIAGQIGYAVALPNLRPLLLAVFLLNLAFAGLQSNFPIFSSERFGWDPLNNGVFFAFVGFCGVFTQAFLVGRLLPRFGEPLLIVGGLSLMSLSLSLTALAAKAWMLFPLIGLMALGLGLALPSLTSLIAGGAGEGRQGAALGGMQALLSLALIFGPPLAGMLFDLYGPSAPYLSGSFLTAGSLAAAVFGLWAVLRQGRPKCPLHVDQQP</sequence>
<evidence type="ECO:0000256" key="7">
    <source>
        <dbReference type="SAM" id="Phobius"/>
    </source>
</evidence>
<keyword evidence="4 7" id="KW-0812">Transmembrane</keyword>
<dbReference type="PROSITE" id="PS00216">
    <property type="entry name" value="SUGAR_TRANSPORT_1"/>
    <property type="match status" value="1"/>
</dbReference>
<organism evidence="9 10">
    <name type="scientific">Candidatus Viridilinea mediisalina</name>
    <dbReference type="NCBI Taxonomy" id="2024553"/>
    <lineage>
        <taxon>Bacteria</taxon>
        <taxon>Bacillati</taxon>
        <taxon>Chloroflexota</taxon>
        <taxon>Chloroflexia</taxon>
        <taxon>Chloroflexales</taxon>
        <taxon>Chloroflexineae</taxon>
        <taxon>Oscillochloridaceae</taxon>
        <taxon>Candidatus Viridilinea</taxon>
    </lineage>
</organism>